<dbReference type="RefSeq" id="WP_051506267.1">
    <property type="nucleotide sequence ID" value="NZ_JEOB01000001.1"/>
</dbReference>
<dbReference type="GO" id="GO:0003677">
    <property type="term" value="F:DNA binding"/>
    <property type="evidence" value="ECO:0007669"/>
    <property type="project" value="UniProtKB-KW"/>
</dbReference>
<dbReference type="Gene3D" id="1.10.443.10">
    <property type="entry name" value="Intergrase catalytic core"/>
    <property type="match status" value="1"/>
</dbReference>
<dbReference type="PROSITE" id="PS51898">
    <property type="entry name" value="TYR_RECOMBINASE"/>
    <property type="match status" value="1"/>
</dbReference>
<dbReference type="Proteomes" id="UP000021369">
    <property type="component" value="Unassembled WGS sequence"/>
</dbReference>
<evidence type="ECO:0000259" key="4">
    <source>
        <dbReference type="PROSITE" id="PS51898"/>
    </source>
</evidence>
<reference evidence="5 6" key="1">
    <citation type="submission" date="2013-06" db="EMBL/GenBank/DDBJ databases">
        <title>Rumen cellulosomics: divergent fiber-degrading strategies revealed by comparative genome-wide analysis of six Ruminococcal strains.</title>
        <authorList>
            <person name="Dassa B."/>
            <person name="Borovok I."/>
            <person name="Lamed R."/>
            <person name="Flint H."/>
            <person name="Yeoman C.J."/>
            <person name="White B."/>
            <person name="Bayer E.A."/>
        </authorList>
    </citation>
    <scope>NUCLEOTIDE SEQUENCE [LARGE SCALE GENOMIC DNA]</scope>
    <source>
        <strain evidence="5 6">SY3</strain>
    </source>
</reference>
<evidence type="ECO:0000313" key="6">
    <source>
        <dbReference type="Proteomes" id="UP000021369"/>
    </source>
</evidence>
<keyword evidence="6" id="KW-1185">Reference proteome</keyword>
<dbReference type="GO" id="GO:0006310">
    <property type="term" value="P:DNA recombination"/>
    <property type="evidence" value="ECO:0007669"/>
    <property type="project" value="UniProtKB-KW"/>
</dbReference>
<dbReference type="InterPro" id="IPR002104">
    <property type="entry name" value="Integrase_catalytic"/>
</dbReference>
<dbReference type="PANTHER" id="PTHR30349">
    <property type="entry name" value="PHAGE INTEGRASE-RELATED"/>
    <property type="match status" value="1"/>
</dbReference>
<keyword evidence="2" id="KW-0238">DNA-binding</keyword>
<proteinExistence type="inferred from homology"/>
<accession>A0A011WV73</accession>
<dbReference type="AlphaFoldDB" id="A0A011WV73"/>
<gene>
    <name evidence="5" type="ORF">RASY3_00775</name>
</gene>
<evidence type="ECO:0000256" key="2">
    <source>
        <dbReference type="ARBA" id="ARBA00023125"/>
    </source>
</evidence>
<evidence type="ECO:0000256" key="3">
    <source>
        <dbReference type="ARBA" id="ARBA00023172"/>
    </source>
</evidence>
<sequence length="182" mass="20947">MLLKSVCSCRRDQILLAFMYEGGERLSEAIGTHLCDLDNLEDGIVKIIPRINPENNARVKNYAGGLIKLPRYVIDLIIDYLTYDISKYDSDYLFLTLRGTNEGKPMKADNVEKLFARLSKKVGYKVHPHMLRHGFATEKLEAGWQMVDIQAYLRHKNLSSTQIYATYSDELKKNNFIMLVPK</sequence>
<name>A0A011WV73_RUMAL</name>
<organism evidence="5 6">
    <name type="scientific">Ruminococcus albus SY3</name>
    <dbReference type="NCBI Taxonomy" id="1341156"/>
    <lineage>
        <taxon>Bacteria</taxon>
        <taxon>Bacillati</taxon>
        <taxon>Bacillota</taxon>
        <taxon>Clostridia</taxon>
        <taxon>Eubacteriales</taxon>
        <taxon>Oscillospiraceae</taxon>
        <taxon>Ruminococcus</taxon>
    </lineage>
</organism>
<dbReference type="InterPro" id="IPR011010">
    <property type="entry name" value="DNA_brk_join_enz"/>
</dbReference>
<dbReference type="EMBL" id="JEOB01000001">
    <property type="protein sequence ID" value="EXM40905.1"/>
    <property type="molecule type" value="Genomic_DNA"/>
</dbReference>
<dbReference type="InterPro" id="IPR050090">
    <property type="entry name" value="Tyrosine_recombinase_XerCD"/>
</dbReference>
<dbReference type="InterPro" id="IPR013762">
    <property type="entry name" value="Integrase-like_cat_sf"/>
</dbReference>
<dbReference type="PANTHER" id="PTHR30349:SF41">
    <property type="entry name" value="INTEGRASE_RECOMBINASE PROTEIN MJ0367-RELATED"/>
    <property type="match status" value="1"/>
</dbReference>
<protein>
    <recommendedName>
        <fullName evidence="4">Tyr recombinase domain-containing protein</fullName>
    </recommendedName>
</protein>
<feature type="domain" description="Tyr recombinase" evidence="4">
    <location>
        <begin position="1"/>
        <end position="177"/>
    </location>
</feature>
<dbReference type="GO" id="GO:0015074">
    <property type="term" value="P:DNA integration"/>
    <property type="evidence" value="ECO:0007669"/>
    <property type="project" value="InterPro"/>
</dbReference>
<comment type="similarity">
    <text evidence="1">Belongs to the 'phage' integrase family.</text>
</comment>
<dbReference type="PATRIC" id="fig|1341156.4.peg.691"/>
<keyword evidence="3" id="KW-0233">DNA recombination</keyword>
<dbReference type="SUPFAM" id="SSF56349">
    <property type="entry name" value="DNA breaking-rejoining enzymes"/>
    <property type="match status" value="1"/>
</dbReference>
<evidence type="ECO:0000313" key="5">
    <source>
        <dbReference type="EMBL" id="EXM40905.1"/>
    </source>
</evidence>
<evidence type="ECO:0000256" key="1">
    <source>
        <dbReference type="ARBA" id="ARBA00008857"/>
    </source>
</evidence>
<comment type="caution">
    <text evidence="5">The sequence shown here is derived from an EMBL/GenBank/DDBJ whole genome shotgun (WGS) entry which is preliminary data.</text>
</comment>
<dbReference type="Pfam" id="PF00589">
    <property type="entry name" value="Phage_integrase"/>
    <property type="match status" value="1"/>
</dbReference>